<gene>
    <name evidence="1" type="ORF">BbINS_01236</name>
</gene>
<sequence>MKATSITEEHYANQFLTWTQKAFLFIENTKIIVKNISINHASQ</sequence>
<keyword evidence="2" id="KW-1185">Reference proteome</keyword>
<comment type="caution">
    <text evidence="1">The sequence shown here is derived from an EMBL/GenBank/DDBJ whole genome shotgun (WGS) entry which is preliminary data.</text>
</comment>
<evidence type="ECO:0000313" key="1">
    <source>
        <dbReference type="EMBL" id="EKS45894.1"/>
    </source>
</evidence>
<accession>A0ABN0IHU7</accession>
<evidence type="ECO:0000313" key="2">
    <source>
        <dbReference type="Proteomes" id="UP000009359"/>
    </source>
</evidence>
<proteinExistence type="predicted"/>
<organism evidence="1 2">
    <name type="scientific">Bartonella bacilliformis INS</name>
    <dbReference type="NCBI Taxonomy" id="1206782"/>
    <lineage>
        <taxon>Bacteria</taxon>
        <taxon>Pseudomonadati</taxon>
        <taxon>Pseudomonadota</taxon>
        <taxon>Alphaproteobacteria</taxon>
        <taxon>Hyphomicrobiales</taxon>
        <taxon>Bartonellaceae</taxon>
        <taxon>Bartonella</taxon>
    </lineage>
</organism>
<name>A0ABN0IHU7_BARBA</name>
<reference evidence="1 2" key="1">
    <citation type="journal article" date="2013" name="Genome Announc.">
        <title>Whole Genome Sequencing and Comparative Analysis of Bartonella bacilliformis Strain INS, the Causative Agent of Carrion's Disease.</title>
        <authorList>
            <person name="Tarazona D."/>
            <person name="Padilla C."/>
            <person name="Caceres O."/>
            <person name="Montenegro J.D."/>
            <person name="Bailon H."/>
            <person name="Ventura G."/>
            <person name="Mendoza G."/>
            <person name="Anaya E."/>
            <person name="Guio H."/>
        </authorList>
    </citation>
    <scope>NUCLEOTIDE SEQUENCE [LARGE SCALE GENOMIC DNA]</scope>
    <source>
        <strain evidence="1 2">INS</strain>
    </source>
</reference>
<dbReference type="Proteomes" id="UP000009359">
    <property type="component" value="Unassembled WGS sequence"/>
</dbReference>
<dbReference type="EMBL" id="AMQK01000004">
    <property type="protein sequence ID" value="EKS45894.1"/>
    <property type="molecule type" value="Genomic_DNA"/>
</dbReference>
<protein>
    <submittedName>
        <fullName evidence="1">Uncharacterized protein</fullName>
    </submittedName>
</protein>